<keyword evidence="3" id="KW-1185">Reference proteome</keyword>
<dbReference type="SUPFAM" id="SSF47807">
    <property type="entry name" value="5' to 3' exonuclease, C-terminal subdomain"/>
    <property type="match status" value="1"/>
</dbReference>
<reference evidence="2 3" key="1">
    <citation type="journal article" date="2013" name="Curr. Biol.">
        <title>The Genome of the Foraminiferan Reticulomyxa filosa.</title>
        <authorList>
            <person name="Glockner G."/>
            <person name="Hulsmann N."/>
            <person name="Schleicher M."/>
            <person name="Noegel A.A."/>
            <person name="Eichinger L."/>
            <person name="Gallinger C."/>
            <person name="Pawlowski J."/>
            <person name="Sierra R."/>
            <person name="Euteneuer U."/>
            <person name="Pillet L."/>
            <person name="Moustafa A."/>
            <person name="Platzer M."/>
            <person name="Groth M."/>
            <person name="Szafranski K."/>
            <person name="Schliwa M."/>
        </authorList>
    </citation>
    <scope>NUCLEOTIDE SEQUENCE [LARGE SCALE GENOMIC DNA]</scope>
</reference>
<gene>
    <name evidence="2" type="ORF">RFI_25440</name>
</gene>
<keyword evidence="1" id="KW-0812">Transmembrane</keyword>
<dbReference type="Gene3D" id="1.10.150.20">
    <property type="entry name" value="5' to 3' exonuclease, C-terminal subdomain"/>
    <property type="match status" value="1"/>
</dbReference>
<name>X6MEW0_RETFI</name>
<organism evidence="2 3">
    <name type="scientific">Reticulomyxa filosa</name>
    <dbReference type="NCBI Taxonomy" id="46433"/>
    <lineage>
        <taxon>Eukaryota</taxon>
        <taxon>Sar</taxon>
        <taxon>Rhizaria</taxon>
        <taxon>Retaria</taxon>
        <taxon>Foraminifera</taxon>
        <taxon>Monothalamids</taxon>
        <taxon>Reticulomyxidae</taxon>
        <taxon>Reticulomyxa</taxon>
    </lineage>
</organism>
<sequence length="241" mass="28265">MICLGLLLGSDYAEGVKGVGYKRVVQLMERAVKQYGNPLFNEDKWLEHMRYWVGMSEQEMDALIGTYSLDTFGKANASSKTNKKTLVQKLVENVRLTYHSDPQAFSDIIDAYLNPLFSPNDAAKLKPGSSSLFEKKWLNWKLPDLIKLREFGSKYLQIDAKAIDKHGLDMMFDMYAHQFISDKQLRIMHIVKERTKNKVPMYEVEWKCNSTEIQSTFYYYYYTYGCIPKCFLFFFFFFFST</sequence>
<evidence type="ECO:0000313" key="2">
    <source>
        <dbReference type="EMBL" id="ETO11937.1"/>
    </source>
</evidence>
<proteinExistence type="predicted"/>
<feature type="transmembrane region" description="Helical" evidence="1">
    <location>
        <begin position="218"/>
        <end position="239"/>
    </location>
</feature>
<evidence type="ECO:0000256" key="1">
    <source>
        <dbReference type="SAM" id="Phobius"/>
    </source>
</evidence>
<accession>X6MEW0</accession>
<protein>
    <submittedName>
        <fullName evidence="2">Uncharacterized protein</fullName>
    </submittedName>
</protein>
<dbReference type="Proteomes" id="UP000023152">
    <property type="component" value="Unassembled WGS sequence"/>
</dbReference>
<evidence type="ECO:0000313" key="3">
    <source>
        <dbReference type="Proteomes" id="UP000023152"/>
    </source>
</evidence>
<comment type="caution">
    <text evidence="2">The sequence shown here is derived from an EMBL/GenBank/DDBJ whole genome shotgun (WGS) entry which is preliminary data.</text>
</comment>
<keyword evidence="1" id="KW-1133">Transmembrane helix</keyword>
<dbReference type="CDD" id="cd09900">
    <property type="entry name" value="H3TH_XPG-like"/>
    <property type="match status" value="1"/>
</dbReference>
<dbReference type="OrthoDB" id="2959108at2759"/>
<dbReference type="InterPro" id="IPR036279">
    <property type="entry name" value="5-3_exonuclease_C_sf"/>
</dbReference>
<keyword evidence="1" id="KW-0472">Membrane</keyword>
<dbReference type="EMBL" id="ASPP01021876">
    <property type="protein sequence ID" value="ETO11937.1"/>
    <property type="molecule type" value="Genomic_DNA"/>
</dbReference>
<dbReference type="AlphaFoldDB" id="X6MEW0"/>